<gene>
    <name evidence="6" type="ORF">GCM10011575_45340</name>
</gene>
<dbReference type="EMBL" id="BMMZ01000017">
    <property type="protein sequence ID" value="GGL82019.1"/>
    <property type="molecule type" value="Genomic_DNA"/>
</dbReference>
<dbReference type="GO" id="GO:0016651">
    <property type="term" value="F:oxidoreductase activity, acting on NAD(P)H"/>
    <property type="evidence" value="ECO:0007669"/>
    <property type="project" value="TreeGrafter"/>
</dbReference>
<evidence type="ECO:0000313" key="6">
    <source>
        <dbReference type="EMBL" id="GGL82019.1"/>
    </source>
</evidence>
<dbReference type="PANTHER" id="PTHR43557:SF2">
    <property type="entry name" value="RIESKE DOMAIN-CONTAINING PROTEIN-RELATED"/>
    <property type="match status" value="1"/>
</dbReference>
<dbReference type="AlphaFoldDB" id="A0A917SJN0"/>
<dbReference type="InterPro" id="IPR023753">
    <property type="entry name" value="FAD/NAD-binding_dom"/>
</dbReference>
<accession>A0A917SJN0</accession>
<reference evidence="6" key="1">
    <citation type="journal article" date="2014" name="Int. J. Syst. Evol. Microbiol.">
        <title>Complete genome sequence of Corynebacterium casei LMG S-19264T (=DSM 44701T), isolated from a smear-ripened cheese.</title>
        <authorList>
            <consortium name="US DOE Joint Genome Institute (JGI-PGF)"/>
            <person name="Walter F."/>
            <person name="Albersmeier A."/>
            <person name="Kalinowski J."/>
            <person name="Ruckert C."/>
        </authorList>
    </citation>
    <scope>NUCLEOTIDE SEQUENCE</scope>
    <source>
        <strain evidence="6">CGMCC 4.7306</strain>
    </source>
</reference>
<dbReference type="Proteomes" id="UP000613840">
    <property type="component" value="Unassembled WGS sequence"/>
</dbReference>
<keyword evidence="4" id="KW-0560">Oxidoreductase</keyword>
<dbReference type="PANTHER" id="PTHR43557">
    <property type="entry name" value="APOPTOSIS-INDUCING FACTOR 1"/>
    <property type="match status" value="1"/>
</dbReference>
<dbReference type="RefSeq" id="WP_188898136.1">
    <property type="nucleotide sequence ID" value="NZ_BMMZ01000017.1"/>
</dbReference>
<keyword evidence="3" id="KW-0274">FAD</keyword>
<protein>
    <submittedName>
        <fullName evidence="6">Pyridine nucleotide-disulfide oxidoreductase</fullName>
    </submittedName>
</protein>
<dbReference type="PRINTS" id="PR00411">
    <property type="entry name" value="PNDRDTASEI"/>
</dbReference>
<evidence type="ECO:0000313" key="7">
    <source>
        <dbReference type="Proteomes" id="UP000613840"/>
    </source>
</evidence>
<comment type="cofactor">
    <cofactor evidence="1">
        <name>FAD</name>
        <dbReference type="ChEBI" id="CHEBI:57692"/>
    </cofactor>
</comment>
<reference evidence="6" key="2">
    <citation type="submission" date="2020-09" db="EMBL/GenBank/DDBJ databases">
        <authorList>
            <person name="Sun Q."/>
            <person name="Zhou Y."/>
        </authorList>
    </citation>
    <scope>NUCLEOTIDE SEQUENCE</scope>
    <source>
        <strain evidence="6">CGMCC 4.7306</strain>
    </source>
</reference>
<keyword evidence="7" id="KW-1185">Reference proteome</keyword>
<organism evidence="6 7">
    <name type="scientific">Microlunatus endophyticus</name>
    <dbReference type="NCBI Taxonomy" id="1716077"/>
    <lineage>
        <taxon>Bacteria</taxon>
        <taxon>Bacillati</taxon>
        <taxon>Actinomycetota</taxon>
        <taxon>Actinomycetes</taxon>
        <taxon>Propionibacteriales</taxon>
        <taxon>Propionibacteriaceae</taxon>
        <taxon>Microlunatus</taxon>
    </lineage>
</organism>
<dbReference type="InterPro" id="IPR016156">
    <property type="entry name" value="FAD/NAD-linked_Rdtase_dimer_sf"/>
</dbReference>
<dbReference type="Gene3D" id="3.30.390.30">
    <property type="match status" value="1"/>
</dbReference>
<evidence type="ECO:0000259" key="5">
    <source>
        <dbReference type="Pfam" id="PF07992"/>
    </source>
</evidence>
<feature type="domain" description="FAD/NAD(P)-binding" evidence="5">
    <location>
        <begin position="3"/>
        <end position="299"/>
    </location>
</feature>
<evidence type="ECO:0000256" key="3">
    <source>
        <dbReference type="ARBA" id="ARBA00022827"/>
    </source>
</evidence>
<evidence type="ECO:0000256" key="4">
    <source>
        <dbReference type="ARBA" id="ARBA00023002"/>
    </source>
</evidence>
<sequence>MGLLIVGGGPAGLACARGYRDAGGSAPVLMISADQYPPYNRPPLTKDYLRGESAADTLPLVDADWYAQHDVGLVLDTRVTRIDRDARQVITAAGDAVAYDQLVLATGSRPAVLPVEGADHPGVIYVRDRASGERLRGLRGADIRAVVIGSGFIGCEAAASLARTGTMVTMLTPEAVPHERRLGPDAGHRVAEWLRSDGVDLQTDAKVSRIERDGDGWQVTLADGRALGCDAVVSASGATPDASLAREAGLSIRDDAIAVDASMRSSDQQIWAAGDVASAVNRAAGRPLRVEHWGEAETMGEIAGRAIAGQGAAWDQPPGFWSEIGDRTLKYSAWGDGFDHAELLENAAGWAVVYAGDGLIVGVLCHEWDDVYEHAQQLISDRRPFAEAKVALGAATGQVAPPKPS</sequence>
<evidence type="ECO:0000256" key="1">
    <source>
        <dbReference type="ARBA" id="ARBA00001974"/>
    </source>
</evidence>
<comment type="caution">
    <text evidence="6">The sequence shown here is derived from an EMBL/GenBank/DDBJ whole genome shotgun (WGS) entry which is preliminary data.</text>
</comment>
<dbReference type="Pfam" id="PF07992">
    <property type="entry name" value="Pyr_redox_2"/>
    <property type="match status" value="1"/>
</dbReference>
<dbReference type="InterPro" id="IPR050446">
    <property type="entry name" value="FAD-oxidoreductase/Apoptosis"/>
</dbReference>
<dbReference type="SUPFAM" id="SSF55424">
    <property type="entry name" value="FAD/NAD-linked reductases, dimerisation (C-terminal) domain"/>
    <property type="match status" value="1"/>
</dbReference>
<evidence type="ECO:0000256" key="2">
    <source>
        <dbReference type="ARBA" id="ARBA00022630"/>
    </source>
</evidence>
<dbReference type="Gene3D" id="3.50.50.60">
    <property type="entry name" value="FAD/NAD(P)-binding domain"/>
    <property type="match status" value="2"/>
</dbReference>
<keyword evidence="2" id="KW-0285">Flavoprotein</keyword>
<dbReference type="SUPFAM" id="SSF51905">
    <property type="entry name" value="FAD/NAD(P)-binding domain"/>
    <property type="match status" value="1"/>
</dbReference>
<dbReference type="GO" id="GO:0005737">
    <property type="term" value="C:cytoplasm"/>
    <property type="evidence" value="ECO:0007669"/>
    <property type="project" value="TreeGrafter"/>
</dbReference>
<name>A0A917SJN0_9ACTN</name>
<dbReference type="InterPro" id="IPR036188">
    <property type="entry name" value="FAD/NAD-bd_sf"/>
</dbReference>
<dbReference type="PRINTS" id="PR00368">
    <property type="entry name" value="FADPNR"/>
</dbReference>
<proteinExistence type="predicted"/>